<organism evidence="2 3">
    <name type="scientific">Phreatobacter oligotrophus</name>
    <dbReference type="NCBI Taxonomy" id="1122261"/>
    <lineage>
        <taxon>Bacteria</taxon>
        <taxon>Pseudomonadati</taxon>
        <taxon>Pseudomonadota</taxon>
        <taxon>Alphaproteobacteria</taxon>
        <taxon>Hyphomicrobiales</taxon>
        <taxon>Phreatobacteraceae</taxon>
        <taxon>Phreatobacter</taxon>
    </lineage>
</organism>
<sequence length="296" mass="31781">MSKFTKDEIDQLTDEEREGLAELEAEERAENGEDDAEADAEGGGDADAGAGSDAAAAEAAAAKPAAGDPPPAEQSKDTAAPPAAAPFPIYEMPADYERRISTLEQQRTELARQFDDGDLTGAEFQSKLSALNREETDLREAKLRAEISYDTQLEGWKQTATAFIQANPQYEPGSLLFKMLDEAVRGLQNNSERPFDPAILHQAHQQVQAELTRFTGAPQQAAGAQPAKGAPAGKTLPPPPAIPPSLATIPAAALEDTGQGSEFAHLDRLLQTDPLKYEQALAKLTDEQRERYEQGA</sequence>
<evidence type="ECO:0000313" key="3">
    <source>
        <dbReference type="Proteomes" id="UP000241808"/>
    </source>
</evidence>
<dbReference type="EMBL" id="PZZL01000001">
    <property type="protein sequence ID" value="PTM61894.1"/>
    <property type="molecule type" value="Genomic_DNA"/>
</dbReference>
<evidence type="ECO:0000256" key="1">
    <source>
        <dbReference type="SAM" id="MobiDB-lite"/>
    </source>
</evidence>
<dbReference type="Proteomes" id="UP000241808">
    <property type="component" value="Unassembled WGS sequence"/>
</dbReference>
<dbReference type="OrthoDB" id="8305287at2"/>
<accession>A0A2T4ZIW4</accession>
<feature type="compositionally biased region" description="Low complexity" evidence="1">
    <location>
        <begin position="217"/>
        <end position="235"/>
    </location>
</feature>
<name>A0A2T4ZIW4_9HYPH</name>
<feature type="compositionally biased region" description="Low complexity" evidence="1">
    <location>
        <begin position="47"/>
        <end position="66"/>
    </location>
</feature>
<comment type="caution">
    <text evidence="2">The sequence shown here is derived from an EMBL/GenBank/DDBJ whole genome shotgun (WGS) entry which is preliminary data.</text>
</comment>
<gene>
    <name evidence="2" type="ORF">C8P69_101566</name>
</gene>
<keyword evidence="3" id="KW-1185">Reference proteome</keyword>
<feature type="compositionally biased region" description="Acidic residues" evidence="1">
    <location>
        <begin position="10"/>
        <end position="25"/>
    </location>
</feature>
<feature type="region of interest" description="Disordered" evidence="1">
    <location>
        <begin position="1"/>
        <end position="91"/>
    </location>
</feature>
<dbReference type="AlphaFoldDB" id="A0A2T4ZIW4"/>
<reference evidence="2 3" key="1">
    <citation type="submission" date="2018-04" db="EMBL/GenBank/DDBJ databases">
        <title>Genomic Encyclopedia of Archaeal and Bacterial Type Strains, Phase II (KMG-II): from individual species to whole genera.</title>
        <authorList>
            <person name="Goeker M."/>
        </authorList>
    </citation>
    <scope>NUCLEOTIDE SEQUENCE [LARGE SCALE GENOMIC DNA]</scope>
    <source>
        <strain evidence="2 3">DSM 25521</strain>
    </source>
</reference>
<feature type="region of interest" description="Disordered" evidence="1">
    <location>
        <begin position="217"/>
        <end position="246"/>
    </location>
</feature>
<feature type="compositionally biased region" description="Acidic residues" evidence="1">
    <location>
        <begin position="32"/>
        <end position="44"/>
    </location>
</feature>
<protein>
    <submittedName>
        <fullName evidence="2">Uncharacterized protein</fullName>
    </submittedName>
</protein>
<evidence type="ECO:0000313" key="2">
    <source>
        <dbReference type="EMBL" id="PTM61894.1"/>
    </source>
</evidence>
<proteinExistence type="predicted"/>
<dbReference type="RefSeq" id="WP_108174330.1">
    <property type="nucleotide sequence ID" value="NZ_PZZL01000001.1"/>
</dbReference>